<proteinExistence type="predicted"/>
<dbReference type="SUPFAM" id="SSF69118">
    <property type="entry name" value="AhpD-like"/>
    <property type="match status" value="1"/>
</dbReference>
<dbReference type="RefSeq" id="WP_096475076.1">
    <property type="nucleotide sequence ID" value="NZ_AP018112.1"/>
</dbReference>
<dbReference type="Gene3D" id="1.20.1290.10">
    <property type="entry name" value="AhpD-like"/>
    <property type="match status" value="1"/>
</dbReference>
<name>A0A1Y1BS13_9BURK</name>
<evidence type="ECO:0000313" key="2">
    <source>
        <dbReference type="Proteomes" id="UP000218432"/>
    </source>
</evidence>
<reference evidence="1 2" key="1">
    <citation type="journal article" date="2017" name="Genome Announc.">
        <title>Complete Genome Sequence of Burkholderia stabilis FERMP-21014.</title>
        <authorList>
            <person name="Konishi K."/>
            <person name="Kumagai T."/>
            <person name="Sakasegawa S."/>
            <person name="Tamura T."/>
        </authorList>
    </citation>
    <scope>NUCLEOTIDE SEQUENCE [LARGE SCALE GENOMIC DNA]</scope>
    <source>
        <strain evidence="1 2">FERMP-21014</strain>
    </source>
</reference>
<evidence type="ECO:0008006" key="3">
    <source>
        <dbReference type="Google" id="ProtNLM"/>
    </source>
</evidence>
<organism evidence="1 2">
    <name type="scientific">Burkholderia stabilis</name>
    <dbReference type="NCBI Taxonomy" id="95485"/>
    <lineage>
        <taxon>Bacteria</taxon>
        <taxon>Pseudomonadati</taxon>
        <taxon>Pseudomonadota</taxon>
        <taxon>Betaproteobacteria</taxon>
        <taxon>Burkholderiales</taxon>
        <taxon>Burkholderiaceae</taxon>
        <taxon>Burkholderia</taxon>
        <taxon>Burkholderia cepacia complex</taxon>
    </lineage>
</organism>
<dbReference type="AlphaFoldDB" id="A0A1Y1BS13"/>
<dbReference type="Proteomes" id="UP000218432">
    <property type="component" value="Chromosome 2"/>
</dbReference>
<dbReference type="InterPro" id="IPR029032">
    <property type="entry name" value="AhpD-like"/>
</dbReference>
<sequence>MTESITPAATPDTIDAVAGLRDGDAVTALRRARDKVLLHTRLSEAALFDRVLPDLSLVERLHVARYVAQRSNAYALASTYRTRLLDAGGTAEDIARADTDAFDALAPRVGAILAHARLLTHTPVDARPSDLDALKSAGLTTPAIVALSQLVAFVAYQLRVAAAAQALQARAAKEAA</sequence>
<gene>
    <name evidence="1" type="ORF">BSFP_055620</name>
</gene>
<accession>A0A1Y1BS13</accession>
<dbReference type="EMBL" id="AP018112">
    <property type="protein sequence ID" value="BAX62694.1"/>
    <property type="molecule type" value="Genomic_DNA"/>
</dbReference>
<protein>
    <recommendedName>
        <fullName evidence="3">Membrane associated protein</fullName>
    </recommendedName>
</protein>
<evidence type="ECO:0000313" key="1">
    <source>
        <dbReference type="EMBL" id="BAX62694.1"/>
    </source>
</evidence>